<organism evidence="1 2">
    <name type="scientific">Spodoptera exigua</name>
    <name type="common">Beet armyworm</name>
    <name type="synonym">Noctua fulgens</name>
    <dbReference type="NCBI Taxonomy" id="7107"/>
    <lineage>
        <taxon>Eukaryota</taxon>
        <taxon>Metazoa</taxon>
        <taxon>Ecdysozoa</taxon>
        <taxon>Arthropoda</taxon>
        <taxon>Hexapoda</taxon>
        <taxon>Insecta</taxon>
        <taxon>Pterygota</taxon>
        <taxon>Neoptera</taxon>
        <taxon>Endopterygota</taxon>
        <taxon>Lepidoptera</taxon>
        <taxon>Glossata</taxon>
        <taxon>Ditrysia</taxon>
        <taxon>Noctuoidea</taxon>
        <taxon>Noctuidae</taxon>
        <taxon>Amphipyrinae</taxon>
        <taxon>Spodoptera</taxon>
    </lineage>
</organism>
<protein>
    <submittedName>
        <fullName evidence="1">Uncharacterized protein</fullName>
    </submittedName>
</protein>
<name>A0A922N211_SPOEX</name>
<reference evidence="1" key="1">
    <citation type="journal article" date="2021" name="G3 (Bethesda)">
        <title>Genome and transcriptome analysis of the beet armyworm Spodoptera exigua reveals targets for pest control. .</title>
        <authorList>
            <person name="Simon S."/>
            <person name="Breeschoten T."/>
            <person name="Jansen H.J."/>
            <person name="Dirks R.P."/>
            <person name="Schranz M.E."/>
            <person name="Ros V.I.D."/>
        </authorList>
    </citation>
    <scope>NUCLEOTIDE SEQUENCE</scope>
    <source>
        <strain evidence="1">TB_SE_WUR_2020</strain>
    </source>
</reference>
<dbReference type="AlphaFoldDB" id="A0A922N211"/>
<proteinExistence type="predicted"/>
<dbReference type="Proteomes" id="UP000814243">
    <property type="component" value="Unassembled WGS sequence"/>
</dbReference>
<dbReference type="EMBL" id="JACEFF010000011">
    <property type="protein sequence ID" value="KAH9645780.1"/>
    <property type="molecule type" value="Genomic_DNA"/>
</dbReference>
<evidence type="ECO:0000313" key="2">
    <source>
        <dbReference type="Proteomes" id="UP000814243"/>
    </source>
</evidence>
<comment type="caution">
    <text evidence="1">The sequence shown here is derived from an EMBL/GenBank/DDBJ whole genome shotgun (WGS) entry which is preliminary data.</text>
</comment>
<sequence>MNYMKFIKFCPISFSIIFVWNMISLNGYDINIEKHKEILADLPKAEDLDNYVISLDRTLGYCLKHKNYMDSDLFLGLFILAGKTGNKGESASIIKKMNKYYEDLHEYFITKLLDDMIHIL</sequence>
<gene>
    <name evidence="1" type="ORF">HF086_012507</name>
</gene>
<accession>A0A922N211</accession>
<evidence type="ECO:0000313" key="1">
    <source>
        <dbReference type="EMBL" id="KAH9645780.1"/>
    </source>
</evidence>